<evidence type="ECO:0000313" key="3">
    <source>
        <dbReference type="Proteomes" id="UP000276603"/>
    </source>
</evidence>
<dbReference type="AlphaFoldDB" id="A0A3B0C840"/>
<organism evidence="2 3">
    <name type="scientific">Ulvibacterium marinum</name>
    <dbReference type="NCBI Taxonomy" id="2419782"/>
    <lineage>
        <taxon>Bacteria</taxon>
        <taxon>Pseudomonadati</taxon>
        <taxon>Bacteroidota</taxon>
        <taxon>Flavobacteriia</taxon>
        <taxon>Flavobacteriales</taxon>
        <taxon>Flavobacteriaceae</taxon>
        <taxon>Ulvibacterium</taxon>
    </lineage>
</organism>
<comment type="caution">
    <text evidence="2">The sequence shown here is derived from an EMBL/GenBank/DDBJ whole genome shotgun (WGS) entry which is preliminary data.</text>
</comment>
<protein>
    <submittedName>
        <fullName evidence="2">Uncharacterized protein</fullName>
    </submittedName>
</protein>
<proteinExistence type="predicted"/>
<dbReference type="Proteomes" id="UP000276603">
    <property type="component" value="Unassembled WGS sequence"/>
</dbReference>
<sequence length="100" mass="11790">MVIRIDPKSTSQRRIFLYLPFNYKNIVFLINRCDFVRVWIDVRTIEGKIQPIFLGATVLFIDSLGIFILHQDFYFNPQSAFVILIFARLSQLLINSEFSN</sequence>
<dbReference type="EMBL" id="RBCJ01000002">
    <property type="protein sequence ID" value="RKN81660.1"/>
    <property type="molecule type" value="Genomic_DNA"/>
</dbReference>
<evidence type="ECO:0000313" key="2">
    <source>
        <dbReference type="EMBL" id="RKN81660.1"/>
    </source>
</evidence>
<keyword evidence="1" id="KW-0472">Membrane</keyword>
<name>A0A3B0C840_9FLAO</name>
<evidence type="ECO:0000256" key="1">
    <source>
        <dbReference type="SAM" id="Phobius"/>
    </source>
</evidence>
<reference evidence="2 3" key="1">
    <citation type="submission" date="2018-10" db="EMBL/GenBank/DDBJ databases">
        <title>Ulvibacterium marinum gen. nov., sp. nov., a novel marine bacterium of the family Flavobacteriaceae, isolated from a culture of the green alga Ulva prolifera.</title>
        <authorList>
            <person name="Zhang Z."/>
        </authorList>
    </citation>
    <scope>NUCLEOTIDE SEQUENCE [LARGE SCALE GENOMIC DNA]</scope>
    <source>
        <strain evidence="2 3">CCMM003</strain>
    </source>
</reference>
<keyword evidence="1" id="KW-1133">Transmembrane helix</keyword>
<feature type="transmembrane region" description="Helical" evidence="1">
    <location>
        <begin position="52"/>
        <end position="69"/>
    </location>
</feature>
<keyword evidence="1" id="KW-0812">Transmembrane</keyword>
<keyword evidence="3" id="KW-1185">Reference proteome</keyword>
<accession>A0A3B0C840</accession>
<gene>
    <name evidence="2" type="ORF">D7Z94_12210</name>
</gene>